<keyword evidence="2" id="KW-1185">Reference proteome</keyword>
<dbReference type="SMART" id="SM00088">
    <property type="entry name" value="PINT"/>
    <property type="match status" value="1"/>
</dbReference>
<dbReference type="InterPro" id="IPR050871">
    <property type="entry name" value="26S_Proteasome/COP9_Components"/>
</dbReference>
<dbReference type="InterPro" id="IPR000717">
    <property type="entry name" value="PCI_dom"/>
</dbReference>
<organism evidence="2 3">
    <name type="scientific">Steinernema glaseri</name>
    <dbReference type="NCBI Taxonomy" id="37863"/>
    <lineage>
        <taxon>Eukaryota</taxon>
        <taxon>Metazoa</taxon>
        <taxon>Ecdysozoa</taxon>
        <taxon>Nematoda</taxon>
        <taxon>Chromadorea</taxon>
        <taxon>Rhabditida</taxon>
        <taxon>Tylenchina</taxon>
        <taxon>Panagrolaimomorpha</taxon>
        <taxon>Strongyloidoidea</taxon>
        <taxon>Steinernematidae</taxon>
        <taxon>Steinernema</taxon>
    </lineage>
</organism>
<accession>A0A1I7Y4X0</accession>
<sequence length="141" mass="16184">MDAMCALASAFKTRSLKKFLQSFETFKKQLDQDPLIKMQFQTLSETMIEKELTRLIEPYSIVEIDHLTRLIQLPKERVEKKLAQMILDQKLKGCINQNSGTITIYDPENKNHAYEPSVKLIHALSKVVDSFANRSGKIKVA</sequence>
<protein>
    <submittedName>
        <fullName evidence="3">PCI domain-containing protein</fullName>
    </submittedName>
</protein>
<dbReference type="Gene3D" id="1.25.40.570">
    <property type="match status" value="1"/>
</dbReference>
<reference evidence="3" key="1">
    <citation type="submission" date="2016-11" db="UniProtKB">
        <authorList>
            <consortium name="WormBaseParasite"/>
        </authorList>
    </citation>
    <scope>IDENTIFICATION</scope>
</reference>
<dbReference type="PANTHER" id="PTHR10678">
    <property type="entry name" value="26S PROTEASOME NON-ATPASE REGULATORY SUBUNIT 11/COP9 SIGNALOSOME COMPLEX SUBUNIT 2"/>
    <property type="match status" value="1"/>
</dbReference>
<dbReference type="Proteomes" id="UP000095287">
    <property type="component" value="Unplaced"/>
</dbReference>
<dbReference type="InterPro" id="IPR036390">
    <property type="entry name" value="WH_DNA-bd_sf"/>
</dbReference>
<dbReference type="WBParaSite" id="L893_g12511.t1">
    <property type="protein sequence ID" value="L893_g12511.t1"/>
    <property type="gene ID" value="L893_g12511"/>
</dbReference>
<evidence type="ECO:0000313" key="3">
    <source>
        <dbReference type="WBParaSite" id="L893_g12511.t1"/>
    </source>
</evidence>
<evidence type="ECO:0000313" key="2">
    <source>
        <dbReference type="Proteomes" id="UP000095287"/>
    </source>
</evidence>
<dbReference type="PROSITE" id="PS50250">
    <property type="entry name" value="PCI"/>
    <property type="match status" value="1"/>
</dbReference>
<proteinExistence type="predicted"/>
<feature type="domain" description="PCI" evidence="1">
    <location>
        <begin position="1"/>
        <end position="109"/>
    </location>
</feature>
<name>A0A1I7Y4X0_9BILA</name>
<evidence type="ECO:0000259" key="1">
    <source>
        <dbReference type="PROSITE" id="PS50250"/>
    </source>
</evidence>
<dbReference type="Pfam" id="PF01399">
    <property type="entry name" value="PCI"/>
    <property type="match status" value="1"/>
</dbReference>
<dbReference type="SUPFAM" id="SSF46785">
    <property type="entry name" value="Winged helix' DNA-binding domain"/>
    <property type="match status" value="1"/>
</dbReference>
<dbReference type="AlphaFoldDB" id="A0A1I7Y4X0"/>